<keyword evidence="1" id="KW-1133">Transmembrane helix</keyword>
<gene>
    <name evidence="2" type="ORF">Cygsa01_00195</name>
</gene>
<reference evidence="2" key="1">
    <citation type="journal article" date="2024" name="J. Gen. Virol.">
        <title>Novel phages of Pseudomonas syringae unveil numerous potential auxiliary metabolic genes.</title>
        <authorList>
            <person name="Feltin C."/>
            <person name="Garneau J.R."/>
            <person name="Morris C.E."/>
            <person name="Berard A."/>
            <person name="Torres-Barcelo C."/>
        </authorList>
    </citation>
    <scope>NUCLEOTIDE SEQUENCE</scope>
</reference>
<protein>
    <submittedName>
        <fullName evidence="2">Uncharacterized protein</fullName>
    </submittedName>
</protein>
<keyword evidence="1" id="KW-0812">Transmembrane</keyword>
<proteinExistence type="predicted"/>
<sequence>MTTIITTRRWALKGYAAVHAACALMCAGTLYLSTKFYMPIGLVGWIYGAWLLASVFMVLVMRARRRAVGISDITDALWLWLAYAVVYFIVWLVTGGLMLLTFGLRH</sequence>
<feature type="transmembrane region" description="Helical" evidence="1">
    <location>
        <begin position="12"/>
        <end position="32"/>
    </location>
</feature>
<evidence type="ECO:0000313" key="2">
    <source>
        <dbReference type="EMBL" id="XAI71241.1"/>
    </source>
</evidence>
<keyword evidence="1" id="KW-0472">Membrane</keyword>
<dbReference type="EMBL" id="PP179332">
    <property type="protein sequence ID" value="XAI71241.1"/>
    <property type="molecule type" value="Genomic_DNA"/>
</dbReference>
<organism evidence="2">
    <name type="scientific">Pseudomonas phage Cygsa01</name>
    <dbReference type="NCBI Taxonomy" id="3138529"/>
    <lineage>
        <taxon>Viruses</taxon>
    </lineage>
</organism>
<evidence type="ECO:0000256" key="1">
    <source>
        <dbReference type="SAM" id="Phobius"/>
    </source>
</evidence>
<name>A0AAU6W3K2_9VIRU</name>
<feature type="transmembrane region" description="Helical" evidence="1">
    <location>
        <begin position="80"/>
        <end position="104"/>
    </location>
</feature>
<feature type="transmembrane region" description="Helical" evidence="1">
    <location>
        <begin position="38"/>
        <end position="60"/>
    </location>
</feature>
<accession>A0AAU6W3K2</accession>